<dbReference type="EMBL" id="ACKZ01000026">
    <property type="protein sequence ID" value="EEW36646.1"/>
    <property type="molecule type" value="Genomic_DNA"/>
</dbReference>
<proteinExistence type="predicted"/>
<comment type="caution">
    <text evidence="1">The sequence shown here is derived from an EMBL/GenBank/DDBJ whole genome shotgun (WGS) entry which is preliminary data.</text>
</comment>
<reference evidence="1 2" key="1">
    <citation type="submission" date="2009-08" db="EMBL/GenBank/DDBJ databases">
        <authorList>
            <person name="Muzny D."/>
            <person name="Qin X."/>
            <person name="Deng J."/>
            <person name="Jiang H."/>
            <person name="Liu Y."/>
            <person name="Qu J."/>
            <person name="Song X.-Z."/>
            <person name="Zhang L."/>
            <person name="Thornton R."/>
            <person name="Coyle M."/>
            <person name="Francisco L."/>
            <person name="Jackson L."/>
            <person name="Javaid M."/>
            <person name="Korchina V."/>
            <person name="Kovar C."/>
            <person name="Mata R."/>
            <person name="Mathew T."/>
            <person name="Ngo R."/>
            <person name="Nguyen L."/>
            <person name="Nguyen N."/>
            <person name="Okwuonu G."/>
            <person name="Ongeri F."/>
            <person name="Pham C."/>
            <person name="Simmons D."/>
            <person name="Wilczek-Boney K."/>
            <person name="Hale W."/>
            <person name="Jakkamsetti A."/>
            <person name="Pham P."/>
            <person name="Ruth R."/>
            <person name="San Lucas F."/>
            <person name="Warren J."/>
            <person name="Zhang J."/>
            <person name="Zhao Z."/>
            <person name="Zhou C."/>
            <person name="Zhu D."/>
            <person name="Lee S."/>
            <person name="Bess C."/>
            <person name="Blankenburg K."/>
            <person name="Forbes L."/>
            <person name="Fu Q."/>
            <person name="Gubbala S."/>
            <person name="Hirani K."/>
            <person name="Jayaseelan J.C."/>
            <person name="Lara F."/>
            <person name="Munidasa M."/>
            <person name="Palculict T."/>
            <person name="Patil S."/>
            <person name="Pu L.-L."/>
            <person name="Saada N."/>
            <person name="Tang L."/>
            <person name="Weissenberger G."/>
            <person name="Zhu Y."/>
            <person name="Hemphill L."/>
            <person name="Shang Y."/>
            <person name="Youmans B."/>
            <person name="Ayvaz T."/>
            <person name="Ross M."/>
            <person name="Santibanez J."/>
            <person name="Aqrawi P."/>
            <person name="Gross S."/>
            <person name="Joshi V."/>
            <person name="Fowler G."/>
            <person name="Nazareth L."/>
            <person name="Reid J."/>
            <person name="Worley K."/>
            <person name="Petrosino J."/>
            <person name="Highlander S."/>
            <person name="Gibbs R."/>
        </authorList>
    </citation>
    <scope>NUCLEOTIDE SEQUENCE [LARGE SCALE GENOMIC DNA]</scope>
    <source>
        <strain evidence="1 2">ATCC 49175</strain>
    </source>
</reference>
<accession>C8NI90</accession>
<dbReference type="STRING" id="638301.HMPREF0444_1635"/>
<keyword evidence="2" id="KW-1185">Reference proteome</keyword>
<dbReference type="eggNOG" id="ENOG5033FT3">
    <property type="taxonomic scope" value="Bacteria"/>
</dbReference>
<dbReference type="AlphaFoldDB" id="C8NI90"/>
<dbReference type="HOGENOM" id="CLU_103360_0_0_9"/>
<dbReference type="RefSeq" id="WP_005606161.1">
    <property type="nucleotide sequence ID" value="NZ_CP102283.1"/>
</dbReference>
<sequence>MKGKKVFYIALFFALIFMLFRCEGRDSREYLEERVGIPISRVYPTKNLEDLFLEFPNGFTIYQSYRLEGKFIDIELDGVEKGKPIEGTIKQIDIKSGAEEKKIAVTYDKGKYSYDNEEEARKLWSLEKFLFQELTLNKEVLSKFKLKDTYYNGNNGSFEIDYVVKNEQINEFLGLEKKQQVTLGLHGSNSNKRYYYSLTVEIDKKLDFIERIEE</sequence>
<evidence type="ECO:0000313" key="2">
    <source>
        <dbReference type="Proteomes" id="UP000005926"/>
    </source>
</evidence>
<gene>
    <name evidence="1" type="ORF">HMPREF0444_1635</name>
</gene>
<evidence type="ECO:0008006" key="3">
    <source>
        <dbReference type="Google" id="ProtNLM"/>
    </source>
</evidence>
<protein>
    <recommendedName>
        <fullName evidence="3">Lipoprotein</fullName>
    </recommendedName>
</protein>
<evidence type="ECO:0000313" key="1">
    <source>
        <dbReference type="EMBL" id="EEW36646.1"/>
    </source>
</evidence>
<name>C8NI90_9LACT</name>
<organism evidence="1 2">
    <name type="scientific">Granulicatella adiacens ATCC 49175</name>
    <dbReference type="NCBI Taxonomy" id="638301"/>
    <lineage>
        <taxon>Bacteria</taxon>
        <taxon>Bacillati</taxon>
        <taxon>Bacillota</taxon>
        <taxon>Bacilli</taxon>
        <taxon>Lactobacillales</taxon>
        <taxon>Carnobacteriaceae</taxon>
        <taxon>Granulicatella</taxon>
    </lineage>
</organism>
<dbReference type="Proteomes" id="UP000005926">
    <property type="component" value="Unassembled WGS sequence"/>
</dbReference>
<dbReference type="GeneID" id="78412597"/>